<comment type="pathway">
    <text evidence="3">Lipid metabolism.</text>
</comment>
<evidence type="ECO:0000259" key="15">
    <source>
        <dbReference type="Pfam" id="PF22924"/>
    </source>
</evidence>
<dbReference type="FunFam" id="1.20.140.10:FF:000007">
    <property type="entry name" value="Acyl-coenzyme A oxidase"/>
    <property type="match status" value="1"/>
</dbReference>
<dbReference type="InterPro" id="IPR055060">
    <property type="entry name" value="ACOX_C_alpha1"/>
</dbReference>
<dbReference type="InterPro" id="IPR036250">
    <property type="entry name" value="AcylCo_DH-like_C"/>
</dbReference>
<feature type="binding site" evidence="13">
    <location>
        <position position="140"/>
    </location>
    <ligand>
        <name>FAD</name>
        <dbReference type="ChEBI" id="CHEBI:57692"/>
    </ligand>
</feature>
<dbReference type="Proteomes" id="UP000504635">
    <property type="component" value="Unplaced"/>
</dbReference>
<protein>
    <recommendedName>
        <fullName evidence="11">Acyl-coenzyme A oxidase</fullName>
    </recommendedName>
</protein>
<dbReference type="Gene3D" id="1.20.140.10">
    <property type="entry name" value="Butyryl-CoA Dehydrogenase, subunit A, domain 3"/>
    <property type="match status" value="2"/>
</dbReference>
<comment type="similarity">
    <text evidence="4 11">Belongs to the acyl-CoA oxidase family.</text>
</comment>
<dbReference type="FunCoup" id="A0A6J2YJP3">
    <property type="interactions" value="695"/>
</dbReference>
<keyword evidence="8" id="KW-0560">Oxidoreductase</keyword>
<comment type="cofactor">
    <cofactor evidence="1">
        <name>FAD</name>
        <dbReference type="ChEBI" id="CHEBI:57692"/>
    </cofactor>
</comment>
<dbReference type="SUPFAM" id="SSF47203">
    <property type="entry name" value="Acyl-CoA dehydrogenase C-terminal domain-like"/>
    <property type="match status" value="2"/>
</dbReference>
<evidence type="ECO:0000256" key="9">
    <source>
        <dbReference type="ARBA" id="ARBA00023098"/>
    </source>
</evidence>
<dbReference type="Gene3D" id="2.40.110.10">
    <property type="entry name" value="Butyryl-CoA Dehydrogenase, subunit A, domain 2"/>
    <property type="match status" value="1"/>
</dbReference>
<dbReference type="FunFam" id="1.20.140.10:FF:000010">
    <property type="entry name" value="Acyl-coenzyme A oxidase"/>
    <property type="match status" value="1"/>
</dbReference>
<dbReference type="GO" id="GO:0016402">
    <property type="term" value="F:pristanoyl-CoA oxidase activity"/>
    <property type="evidence" value="ECO:0007669"/>
    <property type="project" value="TreeGrafter"/>
</dbReference>
<evidence type="ECO:0000313" key="16">
    <source>
        <dbReference type="Proteomes" id="UP000504635"/>
    </source>
</evidence>
<evidence type="ECO:0000256" key="2">
    <source>
        <dbReference type="ARBA" id="ARBA00004275"/>
    </source>
</evidence>
<dbReference type="RefSeq" id="XP_030763359.1">
    <property type="nucleotide sequence ID" value="XM_030907499.1"/>
</dbReference>
<dbReference type="InterPro" id="IPR012258">
    <property type="entry name" value="Acyl-CoA_oxidase"/>
</dbReference>
<dbReference type="GO" id="GO:0071949">
    <property type="term" value="F:FAD binding"/>
    <property type="evidence" value="ECO:0007669"/>
    <property type="project" value="InterPro"/>
</dbReference>
<keyword evidence="10" id="KW-0576">Peroxisome</keyword>
<dbReference type="OrthoDB" id="538336at2759"/>
<keyword evidence="7" id="KW-0276">Fatty acid metabolism</keyword>
<evidence type="ECO:0000256" key="8">
    <source>
        <dbReference type="ARBA" id="ARBA00023002"/>
    </source>
</evidence>
<evidence type="ECO:0000256" key="7">
    <source>
        <dbReference type="ARBA" id="ARBA00022832"/>
    </source>
</evidence>
<feature type="domain" description="Acyl-CoA oxidase C-terminal" evidence="14">
    <location>
        <begin position="490"/>
        <end position="665"/>
    </location>
</feature>
<dbReference type="InParanoid" id="A0A6J2YJP3"/>
<keyword evidence="5 11" id="KW-0285">Flavoprotein</keyword>
<dbReference type="SUPFAM" id="SSF56645">
    <property type="entry name" value="Acyl-CoA dehydrogenase NM domain-like"/>
    <property type="match status" value="1"/>
</dbReference>
<reference evidence="17" key="1">
    <citation type="submission" date="2025-08" db="UniProtKB">
        <authorList>
            <consortium name="RefSeq"/>
        </authorList>
    </citation>
    <scope>IDENTIFICATION</scope>
    <source>
        <tissue evidence="17">Gonads</tissue>
    </source>
</reference>
<dbReference type="FunFam" id="2.40.110.10:FF:000005">
    <property type="entry name" value="Acyl-coenzyme A oxidase"/>
    <property type="match status" value="1"/>
</dbReference>
<dbReference type="PANTHER" id="PTHR10909">
    <property type="entry name" value="ELECTRON TRANSPORT OXIDOREDUCTASE"/>
    <property type="match status" value="1"/>
</dbReference>
<dbReference type="GO" id="GO:0033540">
    <property type="term" value="P:fatty acid beta-oxidation using acyl-CoA oxidase"/>
    <property type="evidence" value="ECO:0007669"/>
    <property type="project" value="TreeGrafter"/>
</dbReference>
<organism evidence="16 17">
    <name type="scientific">Sitophilus oryzae</name>
    <name type="common">Rice weevil</name>
    <name type="synonym">Curculio oryzae</name>
    <dbReference type="NCBI Taxonomy" id="7048"/>
    <lineage>
        <taxon>Eukaryota</taxon>
        <taxon>Metazoa</taxon>
        <taxon>Ecdysozoa</taxon>
        <taxon>Arthropoda</taxon>
        <taxon>Hexapoda</taxon>
        <taxon>Insecta</taxon>
        <taxon>Pterygota</taxon>
        <taxon>Neoptera</taxon>
        <taxon>Endopterygota</taxon>
        <taxon>Coleoptera</taxon>
        <taxon>Polyphaga</taxon>
        <taxon>Cucujiformia</taxon>
        <taxon>Curculionidae</taxon>
        <taxon>Dryophthorinae</taxon>
        <taxon>Sitophilus</taxon>
    </lineage>
</organism>
<evidence type="ECO:0000256" key="11">
    <source>
        <dbReference type="PIRNR" id="PIRNR000168"/>
    </source>
</evidence>
<dbReference type="GO" id="GO:0005777">
    <property type="term" value="C:peroxisome"/>
    <property type="evidence" value="ECO:0007669"/>
    <property type="project" value="UniProtKB-SubCell"/>
</dbReference>
<dbReference type="PANTHER" id="PTHR10909:SF390">
    <property type="entry name" value="PEROXISOMAL ACYL-COENZYME A OXIDASE 3"/>
    <property type="match status" value="1"/>
</dbReference>
<evidence type="ECO:0000259" key="14">
    <source>
        <dbReference type="Pfam" id="PF01756"/>
    </source>
</evidence>
<dbReference type="Pfam" id="PF22924">
    <property type="entry name" value="ACOX_C_alpha1"/>
    <property type="match status" value="1"/>
</dbReference>
<evidence type="ECO:0000256" key="6">
    <source>
        <dbReference type="ARBA" id="ARBA00022827"/>
    </source>
</evidence>
<dbReference type="GO" id="GO:0055088">
    <property type="term" value="P:lipid homeostasis"/>
    <property type="evidence" value="ECO:0007669"/>
    <property type="project" value="TreeGrafter"/>
</dbReference>
<evidence type="ECO:0000256" key="5">
    <source>
        <dbReference type="ARBA" id="ARBA00022630"/>
    </source>
</evidence>
<feature type="domain" description="Acyl-CoA oxidase C-alpha1" evidence="15">
    <location>
        <begin position="284"/>
        <end position="445"/>
    </location>
</feature>
<gene>
    <name evidence="17" type="primary">LOC115887948</name>
</gene>
<comment type="subcellular location">
    <subcellularLocation>
        <location evidence="2">Peroxisome</location>
    </subcellularLocation>
</comment>
<evidence type="ECO:0000256" key="4">
    <source>
        <dbReference type="ARBA" id="ARBA00006288"/>
    </source>
</evidence>
<accession>A0A6J2YJP3</accession>
<dbReference type="AlphaFoldDB" id="A0A6J2YJP3"/>
<evidence type="ECO:0000256" key="3">
    <source>
        <dbReference type="ARBA" id="ARBA00005189"/>
    </source>
</evidence>
<name>A0A6J2YJP3_SITOR</name>
<keyword evidence="9" id="KW-0443">Lipid metabolism</keyword>
<dbReference type="InterPro" id="IPR009100">
    <property type="entry name" value="AcylCoA_DH/oxidase_NM_dom_sf"/>
</dbReference>
<dbReference type="InterPro" id="IPR002655">
    <property type="entry name" value="Acyl-CoA_oxidase_C"/>
</dbReference>
<dbReference type="KEGG" id="soy:115887948"/>
<dbReference type="Pfam" id="PF01756">
    <property type="entry name" value="ACOX"/>
    <property type="match status" value="1"/>
</dbReference>
<dbReference type="GeneID" id="115887948"/>
<dbReference type="GO" id="GO:0005504">
    <property type="term" value="F:fatty acid binding"/>
    <property type="evidence" value="ECO:0007669"/>
    <property type="project" value="TreeGrafter"/>
</dbReference>
<dbReference type="InterPro" id="IPR046373">
    <property type="entry name" value="Acyl-CoA_Oxase/DH_mid-dom_sf"/>
</dbReference>
<evidence type="ECO:0000256" key="1">
    <source>
        <dbReference type="ARBA" id="ARBA00001974"/>
    </source>
</evidence>
<evidence type="ECO:0000313" key="17">
    <source>
        <dbReference type="RefSeq" id="XP_030763359.1"/>
    </source>
</evidence>
<keyword evidence="16" id="KW-1185">Reference proteome</keyword>
<evidence type="ECO:0000256" key="12">
    <source>
        <dbReference type="PIRSR" id="PIRSR000168-1"/>
    </source>
</evidence>
<keyword evidence="6 11" id="KW-0274">FAD</keyword>
<feature type="binding site" evidence="13">
    <location>
        <position position="179"/>
    </location>
    <ligand>
        <name>FAD</name>
        <dbReference type="ChEBI" id="CHEBI:57692"/>
    </ligand>
</feature>
<evidence type="ECO:0000256" key="10">
    <source>
        <dbReference type="ARBA" id="ARBA00023140"/>
    </source>
</evidence>
<evidence type="ECO:0000256" key="13">
    <source>
        <dbReference type="PIRSR" id="PIRSR000168-2"/>
    </source>
</evidence>
<sequence length="679" mass="76578">MGDVNSEFSAGPLDYYRKQASFDWRKMKEFIYSKEELNFLKNAHNKIKQYPEFLPPTTALSFDEERYRTYRQSAIARGHPGVLFDEDFFMYYDFAPSTQTRLAMTLTVFNGILGAFGDEDLQEIRKQSEQGKISGCFILTEIGHGTNVKGIRTRATYDKESDEFIIHTPDFEAAKAWGGGLGNAATHALFFAQLYVDGKNHGPHIFLAPIRHPDTLLPYPGVTVGDMGEKIGLNGVDNGFLIFNNYRVPRKYLVNKTGGVTSQGTYSTPFESPSQRFAASLLALSGARVGVIISSETLGGHAVTIAVRYSGVRRQFGPQDEEIPILEYQTQQYRLLPYLASVYVFKVFSRYLKGIFNEHVRIIKQGDIHDYISMLGIEIHVITSAAKPLYTWIMRDAIQSSREACGGHGYLKAAGIGNLRNDQDAALTYEGENWVLNQQTSNFLLKIWPSILEGTTLAFPVNSGDYLNDAINILNTFKFSANNFEELYRLDVILDTFKWLVCYLLKRTYDKRQELLQNGANKFDAGNNIQVFYAKRLSTAYIQHFILKKFEEKILSCLDTSLKTVLERILLLYGLFSLDKYLDVLYQGGFIAGDRPASLIQDGITEMCSRLKNDAVSLVDAIAAPDFVLNSVIGSSDGQVYHHLENALFSSPYGTERPTWWKDIVNWQNIASTPPNSKL</sequence>
<dbReference type="PIRSF" id="PIRSF000168">
    <property type="entry name" value="Acyl-CoA_oxidase"/>
    <property type="match status" value="1"/>
</dbReference>
<proteinExistence type="inferred from homology"/>
<feature type="active site" description="Proton acceptor" evidence="12">
    <location>
        <position position="430"/>
    </location>
</feature>